<evidence type="ECO:0000256" key="1">
    <source>
        <dbReference type="SAM" id="Coils"/>
    </source>
</evidence>
<reference evidence="3 4" key="1">
    <citation type="journal article" date="2014" name="Genome Biol. Evol.">
        <title>The secreted proteins of Achlya hypogyna and Thraustotheca clavata identify the ancestral oomycete secretome and reveal gene acquisitions by horizontal gene transfer.</title>
        <authorList>
            <person name="Misner I."/>
            <person name="Blouin N."/>
            <person name="Leonard G."/>
            <person name="Richards T.A."/>
            <person name="Lane C.E."/>
        </authorList>
    </citation>
    <scope>NUCLEOTIDE SEQUENCE [LARGE SCALE GENOMIC DNA]</scope>
    <source>
        <strain evidence="3 4">ATCC 48635</strain>
    </source>
</reference>
<gene>
    <name evidence="3" type="ORF">ACHHYP_02435</name>
</gene>
<organism evidence="3 4">
    <name type="scientific">Achlya hypogyna</name>
    <name type="common">Oomycete</name>
    <name type="synonym">Protoachlya hypogyna</name>
    <dbReference type="NCBI Taxonomy" id="1202772"/>
    <lineage>
        <taxon>Eukaryota</taxon>
        <taxon>Sar</taxon>
        <taxon>Stramenopiles</taxon>
        <taxon>Oomycota</taxon>
        <taxon>Saprolegniomycetes</taxon>
        <taxon>Saprolegniales</taxon>
        <taxon>Achlyaceae</taxon>
        <taxon>Achlya</taxon>
    </lineage>
</organism>
<evidence type="ECO:0000313" key="4">
    <source>
        <dbReference type="Proteomes" id="UP000243579"/>
    </source>
</evidence>
<accession>A0A1V9Z6E7</accession>
<evidence type="ECO:0000256" key="2">
    <source>
        <dbReference type="SAM" id="MobiDB-lite"/>
    </source>
</evidence>
<feature type="coiled-coil region" evidence="1">
    <location>
        <begin position="27"/>
        <end position="61"/>
    </location>
</feature>
<feature type="coiled-coil region" evidence="1">
    <location>
        <begin position="126"/>
        <end position="216"/>
    </location>
</feature>
<dbReference type="OrthoDB" id="78284at2759"/>
<comment type="caution">
    <text evidence="3">The sequence shown here is derived from an EMBL/GenBank/DDBJ whole genome shotgun (WGS) entry which is preliminary data.</text>
</comment>
<feature type="region of interest" description="Disordered" evidence="2">
    <location>
        <begin position="366"/>
        <end position="418"/>
    </location>
</feature>
<feature type="compositionally biased region" description="Basic and acidic residues" evidence="2">
    <location>
        <begin position="383"/>
        <end position="412"/>
    </location>
</feature>
<dbReference type="Proteomes" id="UP000243579">
    <property type="component" value="Unassembled WGS sequence"/>
</dbReference>
<keyword evidence="4" id="KW-1185">Reference proteome</keyword>
<name>A0A1V9Z6E7_ACHHY</name>
<evidence type="ECO:0000313" key="3">
    <source>
        <dbReference type="EMBL" id="OQR93578.1"/>
    </source>
</evidence>
<dbReference type="STRING" id="1202772.A0A1V9Z6E7"/>
<keyword evidence="1" id="KW-0175">Coiled coil</keyword>
<protein>
    <submittedName>
        <fullName evidence="3">Uncharacterized protein</fullName>
    </submittedName>
</protein>
<dbReference type="AlphaFoldDB" id="A0A1V9Z6E7"/>
<sequence>MATPRTVQDDDVERLVKCRVRSEVEARKAAETSMKRAMKEATELKKELMIMRREKEELLDRTKVTEVTAPKSVRQPTDDLLKKLARRDKEIELCKQSLIEKEAAAEASAAQVQQLQTLLERAGVTSAALQQQADEAMDAAKKAAIELRQLKLSSDETKKKLQKSIKELKEEKQTLVAENAQLTQRLDEAASANAQTSQLKKQLQQARERLATIVADHDARVGQLAASHAAAMQELSAAHDREISRQLQAQAASHANELAEKLEATSMVSQIEKEKEQVRADAHRRLQEELQIEKEENVDLLQHEKDAAVAAKAKAEEWSAKAEKAADACEAQALKFKEEWMALDEKLAVVDGALRRRGISMDFLLKKKPVPSSNNNSAEADDDVRPKLPAKRDTLKKKPTEPEVRDESERKVVRSTRK</sequence>
<dbReference type="EMBL" id="JNBR01000403">
    <property type="protein sequence ID" value="OQR93578.1"/>
    <property type="molecule type" value="Genomic_DNA"/>
</dbReference>
<proteinExistence type="predicted"/>